<comment type="caution">
    <text evidence="10">The sequence shown here is derived from an EMBL/GenBank/DDBJ whole genome shotgun (WGS) entry which is preliminary data.</text>
</comment>
<proteinExistence type="predicted"/>
<dbReference type="SUPFAM" id="SSF46894">
    <property type="entry name" value="C-terminal effector domain of the bipartite response regulators"/>
    <property type="match status" value="1"/>
</dbReference>
<dbReference type="Gene3D" id="3.40.50.2300">
    <property type="match status" value="1"/>
</dbReference>
<dbReference type="PANTHER" id="PTHR48111:SF40">
    <property type="entry name" value="PHOSPHATE REGULON TRANSCRIPTIONAL REGULATORY PROTEIN PHOB"/>
    <property type="match status" value="1"/>
</dbReference>
<feature type="modified residue" description="4-aspartylphosphate" evidence="6">
    <location>
        <position position="54"/>
    </location>
</feature>
<evidence type="ECO:0000256" key="3">
    <source>
        <dbReference type="ARBA" id="ARBA00023015"/>
    </source>
</evidence>
<reference evidence="10 11" key="1">
    <citation type="submission" date="2023-10" db="EMBL/GenBank/DDBJ databases">
        <title>Veillonella sp. nov., isolated from a pig farm feces dump.</title>
        <authorList>
            <person name="Chang Y.-H."/>
        </authorList>
    </citation>
    <scope>NUCLEOTIDE SEQUENCE [LARGE SCALE GENOMIC DNA]</scope>
    <source>
        <strain evidence="10 11">YH-vei2233</strain>
    </source>
</reference>
<dbReference type="SUPFAM" id="SSF52172">
    <property type="entry name" value="CheY-like"/>
    <property type="match status" value="1"/>
</dbReference>
<sequence>MAGTVIYCVEDEESIRELIAYVLNGQGYTVKTFPAAAEFWEAIETDLPSLVLLDIMLPDEDGKTILAKLRKQTRTAELPVVLLTARTSEFDVVQGLDSGADDYIKKPFSVVELMARVKALLRRVGTITEKPDRIECHGVVVNRKKHKVKVDGKKVELTAKEFDVLEYLLENEGIVLSREQILSEVWGFSFEGTTRTVDMHIATLRQKIGDAAQYIETSRGIGYRWRGLDE</sequence>
<evidence type="ECO:0000259" key="8">
    <source>
        <dbReference type="PROSITE" id="PS50110"/>
    </source>
</evidence>
<keyword evidence="3" id="KW-0805">Transcription regulation</keyword>
<evidence type="ECO:0000256" key="6">
    <source>
        <dbReference type="PROSITE-ProRule" id="PRU00169"/>
    </source>
</evidence>
<dbReference type="Pfam" id="PF00486">
    <property type="entry name" value="Trans_reg_C"/>
    <property type="match status" value="1"/>
</dbReference>
<dbReference type="InterPro" id="IPR011006">
    <property type="entry name" value="CheY-like_superfamily"/>
</dbReference>
<evidence type="ECO:0000256" key="2">
    <source>
        <dbReference type="ARBA" id="ARBA00023012"/>
    </source>
</evidence>
<dbReference type="InterPro" id="IPR016032">
    <property type="entry name" value="Sig_transdc_resp-reg_C-effctor"/>
</dbReference>
<dbReference type="PROSITE" id="PS51755">
    <property type="entry name" value="OMPR_PHOB"/>
    <property type="match status" value="1"/>
</dbReference>
<keyword evidence="4 7" id="KW-0238">DNA-binding</keyword>
<evidence type="ECO:0000259" key="9">
    <source>
        <dbReference type="PROSITE" id="PS51755"/>
    </source>
</evidence>
<protein>
    <submittedName>
        <fullName evidence="10">Response regulator transcription factor</fullName>
    </submittedName>
</protein>
<dbReference type="InterPro" id="IPR001867">
    <property type="entry name" value="OmpR/PhoB-type_DNA-bd"/>
</dbReference>
<dbReference type="Gene3D" id="1.10.10.10">
    <property type="entry name" value="Winged helix-like DNA-binding domain superfamily/Winged helix DNA-binding domain"/>
    <property type="match status" value="1"/>
</dbReference>
<evidence type="ECO:0000313" key="10">
    <source>
        <dbReference type="EMBL" id="MDV5087629.1"/>
    </source>
</evidence>
<dbReference type="PANTHER" id="PTHR48111">
    <property type="entry name" value="REGULATOR OF RPOS"/>
    <property type="match status" value="1"/>
</dbReference>
<keyword evidence="1 6" id="KW-0597">Phosphoprotein</keyword>
<keyword evidence="11" id="KW-1185">Reference proteome</keyword>
<feature type="DNA-binding region" description="OmpR/PhoB-type" evidence="7">
    <location>
        <begin position="131"/>
        <end position="227"/>
    </location>
</feature>
<dbReference type="InterPro" id="IPR039420">
    <property type="entry name" value="WalR-like"/>
</dbReference>
<dbReference type="Proteomes" id="UP001272515">
    <property type="component" value="Unassembled WGS sequence"/>
</dbReference>
<keyword evidence="2" id="KW-0902">Two-component regulatory system</keyword>
<dbReference type="Gene3D" id="6.10.250.690">
    <property type="match status" value="1"/>
</dbReference>
<dbReference type="RefSeq" id="WP_295190945.1">
    <property type="nucleotide sequence ID" value="NZ_JAWJZA010000005.1"/>
</dbReference>
<feature type="domain" description="Response regulatory" evidence="8">
    <location>
        <begin position="5"/>
        <end position="121"/>
    </location>
</feature>
<dbReference type="CDD" id="cd00383">
    <property type="entry name" value="trans_reg_C"/>
    <property type="match status" value="1"/>
</dbReference>
<evidence type="ECO:0000256" key="1">
    <source>
        <dbReference type="ARBA" id="ARBA00022553"/>
    </source>
</evidence>
<dbReference type="SMART" id="SM00448">
    <property type="entry name" value="REC"/>
    <property type="match status" value="1"/>
</dbReference>
<evidence type="ECO:0000256" key="4">
    <source>
        <dbReference type="ARBA" id="ARBA00023125"/>
    </source>
</evidence>
<dbReference type="SMART" id="SM00862">
    <property type="entry name" value="Trans_reg_C"/>
    <property type="match status" value="1"/>
</dbReference>
<dbReference type="PROSITE" id="PS50110">
    <property type="entry name" value="RESPONSE_REGULATORY"/>
    <property type="match status" value="1"/>
</dbReference>
<evidence type="ECO:0000256" key="5">
    <source>
        <dbReference type="ARBA" id="ARBA00023163"/>
    </source>
</evidence>
<feature type="domain" description="OmpR/PhoB-type" evidence="9">
    <location>
        <begin position="131"/>
        <end position="227"/>
    </location>
</feature>
<dbReference type="InterPro" id="IPR036388">
    <property type="entry name" value="WH-like_DNA-bd_sf"/>
</dbReference>
<gene>
    <name evidence="10" type="ORF">RVY80_02025</name>
</gene>
<evidence type="ECO:0000313" key="11">
    <source>
        <dbReference type="Proteomes" id="UP001272515"/>
    </source>
</evidence>
<evidence type="ECO:0000256" key="7">
    <source>
        <dbReference type="PROSITE-ProRule" id="PRU01091"/>
    </source>
</evidence>
<keyword evidence="5" id="KW-0804">Transcription</keyword>
<accession>A0ABU3Z6U2</accession>
<dbReference type="Pfam" id="PF00072">
    <property type="entry name" value="Response_reg"/>
    <property type="match status" value="1"/>
</dbReference>
<dbReference type="EMBL" id="JAWJZB010000002">
    <property type="protein sequence ID" value="MDV5087629.1"/>
    <property type="molecule type" value="Genomic_DNA"/>
</dbReference>
<organism evidence="10 11">
    <name type="scientific">Veillonella absiana</name>
    <dbReference type="NCBI Taxonomy" id="3079305"/>
    <lineage>
        <taxon>Bacteria</taxon>
        <taxon>Bacillati</taxon>
        <taxon>Bacillota</taxon>
        <taxon>Negativicutes</taxon>
        <taxon>Veillonellales</taxon>
        <taxon>Veillonellaceae</taxon>
        <taxon>Veillonella</taxon>
    </lineage>
</organism>
<name>A0ABU3Z6U2_9FIRM</name>
<dbReference type="InterPro" id="IPR001789">
    <property type="entry name" value="Sig_transdc_resp-reg_receiver"/>
</dbReference>